<comment type="function">
    <text evidence="10">Regulates also the sphingolipid metabolism.</text>
</comment>
<dbReference type="AlphaFoldDB" id="A0A9P8ASE0"/>
<feature type="transmembrane region" description="Helical" evidence="10">
    <location>
        <begin position="202"/>
        <end position="230"/>
    </location>
</feature>
<feature type="transmembrane region" description="Helical" evidence="10">
    <location>
        <begin position="163"/>
        <end position="182"/>
    </location>
</feature>
<keyword evidence="4 10" id="KW-0812">Transmembrane</keyword>
<comment type="function">
    <text evidence="10">Mediator of sterol homeostasis involved in sterol uptake, trafficking and distribution into membranes.</text>
</comment>
<sequence length="373" mass="42535">MSAKPGEGNMHERGCSIQSSDANYNGFWQVAQDQIVSRYIITTRHRYRSIIVKPWELNYVGCLPHHHHHRMPICTTCTRWSSHLYTVYESASNLRLERCSNCHAFVDPYIEYDDLILLIDLILLKSGVYRHLLFNRGAKPRLATEASPKDDDGKRKRGENSRWLLVLHLGSILIFVDAFNRWCHLNPSQSVDLSPWSGFTIFNFSRIFIGCFAETVAFHCGVAAAYSVVLKMTTLIEKLRQRHSSLPESDIRREFSYSLIPLTLFYSSLTKLFLSFLLTIWRPSRSEPLSPTAWNAPKLSNFLNMLDDSQLDIGWIVRNILGGISAGFGLRVILDCHPVFIMLVIFCGSVAKTAMAVLVSQWVGEAWLGYSLL</sequence>
<evidence type="ECO:0000256" key="5">
    <source>
        <dbReference type="ARBA" id="ARBA00022824"/>
    </source>
</evidence>
<evidence type="ECO:0000313" key="12">
    <source>
        <dbReference type="Proteomes" id="UP000812287"/>
    </source>
</evidence>
<feature type="transmembrane region" description="Helical" evidence="10">
    <location>
        <begin position="340"/>
        <end position="363"/>
    </location>
</feature>
<evidence type="ECO:0000256" key="4">
    <source>
        <dbReference type="ARBA" id="ARBA00022692"/>
    </source>
</evidence>
<dbReference type="GO" id="GO:0006665">
    <property type="term" value="P:sphingolipid metabolic process"/>
    <property type="evidence" value="ECO:0007669"/>
    <property type="project" value="UniProtKB-UniRule"/>
</dbReference>
<organism evidence="11 12">
    <name type="scientific">Guyanagaster necrorhizus</name>
    <dbReference type="NCBI Taxonomy" id="856835"/>
    <lineage>
        <taxon>Eukaryota</taxon>
        <taxon>Fungi</taxon>
        <taxon>Dikarya</taxon>
        <taxon>Basidiomycota</taxon>
        <taxon>Agaricomycotina</taxon>
        <taxon>Agaricomycetes</taxon>
        <taxon>Agaricomycetidae</taxon>
        <taxon>Agaricales</taxon>
        <taxon>Marasmiineae</taxon>
        <taxon>Physalacriaceae</taxon>
        <taxon>Guyanagaster</taxon>
    </lineage>
</organism>
<protein>
    <recommendedName>
        <fullName evidence="10">Protein ARV</fullName>
    </recommendedName>
</protein>
<evidence type="ECO:0000256" key="1">
    <source>
        <dbReference type="ARBA" id="ARBA00004477"/>
    </source>
</evidence>
<feature type="transmembrane region" description="Helical" evidence="10">
    <location>
        <begin position="259"/>
        <end position="281"/>
    </location>
</feature>
<dbReference type="GO" id="GO:0005789">
    <property type="term" value="C:endoplasmic reticulum membrane"/>
    <property type="evidence" value="ECO:0007669"/>
    <property type="project" value="UniProtKB-SubCell"/>
</dbReference>
<keyword evidence="7 10" id="KW-0445">Lipid transport</keyword>
<evidence type="ECO:0000256" key="6">
    <source>
        <dbReference type="ARBA" id="ARBA00022989"/>
    </source>
</evidence>
<keyword evidence="10" id="KW-0333">Golgi apparatus</keyword>
<gene>
    <name evidence="11" type="ORF">BT62DRAFT_226439</name>
</gene>
<name>A0A9P8ASE0_9AGAR</name>
<dbReference type="Proteomes" id="UP000812287">
    <property type="component" value="Unassembled WGS sequence"/>
</dbReference>
<dbReference type="RefSeq" id="XP_043038272.1">
    <property type="nucleotide sequence ID" value="XM_043180130.1"/>
</dbReference>
<comment type="similarity">
    <text evidence="2 10">Belongs to the ARV1 family.</text>
</comment>
<comment type="subcellular location">
    <subcellularLocation>
        <location evidence="1 10">Endoplasmic reticulum membrane</location>
        <topology evidence="1 10">Multi-pass membrane protein</topology>
    </subcellularLocation>
    <subcellularLocation>
        <location evidence="10">Golgi apparatus membrane</location>
        <topology evidence="10">Multi-pass membrane protein</topology>
    </subcellularLocation>
</comment>
<keyword evidence="10" id="KW-0746">Sphingolipid metabolism</keyword>
<dbReference type="Pfam" id="PF04161">
    <property type="entry name" value="Arv1"/>
    <property type="match status" value="1"/>
</dbReference>
<evidence type="ECO:0000313" key="11">
    <source>
        <dbReference type="EMBL" id="KAG7444772.1"/>
    </source>
</evidence>
<keyword evidence="9 10" id="KW-0472">Membrane</keyword>
<comment type="caution">
    <text evidence="11">The sequence shown here is derived from an EMBL/GenBank/DDBJ whole genome shotgun (WGS) entry which is preliminary data.</text>
</comment>
<keyword evidence="5 10" id="KW-0256">Endoplasmic reticulum</keyword>
<keyword evidence="3 10" id="KW-0813">Transport</keyword>
<accession>A0A9P8ASE0</accession>
<dbReference type="GO" id="GO:0032366">
    <property type="term" value="P:intracellular sterol transport"/>
    <property type="evidence" value="ECO:0007669"/>
    <property type="project" value="UniProtKB-UniRule"/>
</dbReference>
<dbReference type="GO" id="GO:0016125">
    <property type="term" value="P:sterol metabolic process"/>
    <property type="evidence" value="ECO:0007669"/>
    <property type="project" value="UniProtKB-UniRule"/>
</dbReference>
<proteinExistence type="inferred from homology"/>
<evidence type="ECO:0000256" key="7">
    <source>
        <dbReference type="ARBA" id="ARBA00023055"/>
    </source>
</evidence>
<evidence type="ECO:0000256" key="8">
    <source>
        <dbReference type="ARBA" id="ARBA00023098"/>
    </source>
</evidence>
<evidence type="ECO:0000256" key="3">
    <source>
        <dbReference type="ARBA" id="ARBA00022448"/>
    </source>
</evidence>
<keyword evidence="8 10" id="KW-0443">Lipid metabolism</keyword>
<dbReference type="GO" id="GO:0032541">
    <property type="term" value="C:cortical endoplasmic reticulum"/>
    <property type="evidence" value="ECO:0007669"/>
    <property type="project" value="TreeGrafter"/>
</dbReference>
<dbReference type="InterPro" id="IPR007290">
    <property type="entry name" value="Arv1"/>
</dbReference>
<evidence type="ECO:0000256" key="9">
    <source>
        <dbReference type="ARBA" id="ARBA00023136"/>
    </source>
</evidence>
<dbReference type="EMBL" id="MU250539">
    <property type="protein sequence ID" value="KAG7444772.1"/>
    <property type="molecule type" value="Genomic_DNA"/>
</dbReference>
<evidence type="ECO:0000256" key="10">
    <source>
        <dbReference type="RuleBase" id="RU368065"/>
    </source>
</evidence>
<evidence type="ECO:0000256" key="2">
    <source>
        <dbReference type="ARBA" id="ARBA00009187"/>
    </source>
</evidence>
<dbReference type="OrthoDB" id="2192830at2759"/>
<dbReference type="PANTHER" id="PTHR14467:SF0">
    <property type="entry name" value="PROTEIN ARV1"/>
    <property type="match status" value="1"/>
</dbReference>
<dbReference type="GO" id="GO:0000139">
    <property type="term" value="C:Golgi membrane"/>
    <property type="evidence" value="ECO:0007669"/>
    <property type="project" value="UniProtKB-SubCell"/>
</dbReference>
<keyword evidence="6 10" id="KW-1133">Transmembrane helix</keyword>
<feature type="transmembrane region" description="Helical" evidence="10">
    <location>
        <begin position="313"/>
        <end position="333"/>
    </location>
</feature>
<dbReference type="GO" id="GO:0097036">
    <property type="term" value="P:regulation of plasma membrane sterol distribution"/>
    <property type="evidence" value="ECO:0007669"/>
    <property type="project" value="UniProtKB-UniRule"/>
</dbReference>
<dbReference type="PANTHER" id="PTHR14467">
    <property type="entry name" value="ARV1"/>
    <property type="match status" value="1"/>
</dbReference>
<reference evidence="11" key="1">
    <citation type="submission" date="2020-11" db="EMBL/GenBank/DDBJ databases">
        <title>Adaptations for nitrogen fixation in a non-lichenized fungal sporocarp promotes dispersal by wood-feeding termites.</title>
        <authorList>
            <consortium name="DOE Joint Genome Institute"/>
            <person name="Koch R.A."/>
            <person name="Yoon G."/>
            <person name="Arayal U."/>
            <person name="Lail K."/>
            <person name="Amirebrahimi M."/>
            <person name="Labutti K."/>
            <person name="Lipzen A."/>
            <person name="Riley R."/>
            <person name="Barry K."/>
            <person name="Henrissat B."/>
            <person name="Grigoriev I.V."/>
            <person name="Herr J.R."/>
            <person name="Aime M.C."/>
        </authorList>
    </citation>
    <scope>NUCLEOTIDE SEQUENCE</scope>
    <source>
        <strain evidence="11">MCA 3950</strain>
    </source>
</reference>
<dbReference type="GeneID" id="66102426"/>
<keyword evidence="12" id="KW-1185">Reference proteome</keyword>